<evidence type="ECO:0000313" key="3">
    <source>
        <dbReference type="Proteomes" id="UP001381693"/>
    </source>
</evidence>
<reference evidence="2 3" key="1">
    <citation type="submission" date="2023-11" db="EMBL/GenBank/DDBJ databases">
        <title>Halocaridina rubra genome assembly.</title>
        <authorList>
            <person name="Smith C."/>
        </authorList>
    </citation>
    <scope>NUCLEOTIDE SEQUENCE [LARGE SCALE GENOMIC DNA]</scope>
    <source>
        <strain evidence="2">EP-1</strain>
        <tissue evidence="2">Whole</tissue>
    </source>
</reference>
<keyword evidence="3" id="KW-1185">Reference proteome</keyword>
<dbReference type="Proteomes" id="UP001381693">
    <property type="component" value="Unassembled WGS sequence"/>
</dbReference>
<evidence type="ECO:0000256" key="1">
    <source>
        <dbReference type="SAM" id="MobiDB-lite"/>
    </source>
</evidence>
<gene>
    <name evidence="2" type="ORF">SK128_013358</name>
</gene>
<comment type="caution">
    <text evidence="2">The sequence shown here is derived from an EMBL/GenBank/DDBJ whole genome shotgun (WGS) entry which is preliminary data.</text>
</comment>
<protein>
    <submittedName>
        <fullName evidence="2">Uncharacterized protein</fullName>
    </submittedName>
</protein>
<sequence>MNFKKFIKRVFFAINVDDMGFIYLCFHAQTVAKVKMSKNKMSKVKVSKVKVSKVKVSKGDSKPVKVNASHKPGSEVGPDVRKGICSKTFGAKPTDIFQDATRKKQRFHMT</sequence>
<name>A0AAN8X3A4_HALRR</name>
<dbReference type="EMBL" id="JAXCGZ010013647">
    <property type="protein sequence ID" value="KAK7072149.1"/>
    <property type="molecule type" value="Genomic_DNA"/>
</dbReference>
<proteinExistence type="predicted"/>
<feature type="region of interest" description="Disordered" evidence="1">
    <location>
        <begin position="57"/>
        <end position="80"/>
    </location>
</feature>
<dbReference type="AlphaFoldDB" id="A0AAN8X3A4"/>
<evidence type="ECO:0000313" key="2">
    <source>
        <dbReference type="EMBL" id="KAK7072149.1"/>
    </source>
</evidence>
<accession>A0AAN8X3A4</accession>
<organism evidence="2 3">
    <name type="scientific">Halocaridina rubra</name>
    <name type="common">Hawaiian red shrimp</name>
    <dbReference type="NCBI Taxonomy" id="373956"/>
    <lineage>
        <taxon>Eukaryota</taxon>
        <taxon>Metazoa</taxon>
        <taxon>Ecdysozoa</taxon>
        <taxon>Arthropoda</taxon>
        <taxon>Crustacea</taxon>
        <taxon>Multicrustacea</taxon>
        <taxon>Malacostraca</taxon>
        <taxon>Eumalacostraca</taxon>
        <taxon>Eucarida</taxon>
        <taxon>Decapoda</taxon>
        <taxon>Pleocyemata</taxon>
        <taxon>Caridea</taxon>
        <taxon>Atyoidea</taxon>
        <taxon>Atyidae</taxon>
        <taxon>Halocaridina</taxon>
    </lineage>
</organism>